<comment type="caution">
    <text evidence="10">The sequence shown here is derived from an EMBL/GenBank/DDBJ whole genome shotgun (WGS) entry which is preliminary data.</text>
</comment>
<evidence type="ECO:0000256" key="4">
    <source>
        <dbReference type="ARBA" id="ARBA00022679"/>
    </source>
</evidence>
<dbReference type="Proteomes" id="UP000229370">
    <property type="component" value="Unassembled WGS sequence"/>
</dbReference>
<feature type="transmembrane region" description="Helical" evidence="8">
    <location>
        <begin position="321"/>
        <end position="339"/>
    </location>
</feature>
<organism evidence="10 11">
    <name type="scientific">Candidatus Roizmanbacteria bacterium CG_4_8_14_3_um_filter_36_10</name>
    <dbReference type="NCBI Taxonomy" id="1974834"/>
    <lineage>
        <taxon>Bacteria</taxon>
        <taxon>Candidatus Roizmaniibacteriota</taxon>
    </lineage>
</organism>
<dbReference type="InterPro" id="IPR050297">
    <property type="entry name" value="LipidA_mod_glycosyltrf_83"/>
</dbReference>
<evidence type="ECO:0000256" key="2">
    <source>
        <dbReference type="ARBA" id="ARBA00022475"/>
    </source>
</evidence>
<evidence type="ECO:0000259" key="9">
    <source>
        <dbReference type="Pfam" id="PF13231"/>
    </source>
</evidence>
<protein>
    <recommendedName>
        <fullName evidence="9">Glycosyltransferase RgtA/B/C/D-like domain-containing protein</fullName>
    </recommendedName>
</protein>
<evidence type="ECO:0000256" key="1">
    <source>
        <dbReference type="ARBA" id="ARBA00004651"/>
    </source>
</evidence>
<keyword evidence="4" id="KW-0808">Transferase</keyword>
<evidence type="ECO:0000256" key="6">
    <source>
        <dbReference type="ARBA" id="ARBA00022989"/>
    </source>
</evidence>
<accession>A0A2M8GKY5</accession>
<feature type="transmembrane region" description="Helical" evidence="8">
    <location>
        <begin position="119"/>
        <end position="136"/>
    </location>
</feature>
<dbReference type="EMBL" id="PFQK01000102">
    <property type="protein sequence ID" value="PJC81207.1"/>
    <property type="molecule type" value="Genomic_DNA"/>
</dbReference>
<feature type="transmembrane region" description="Helical" evidence="8">
    <location>
        <begin position="263"/>
        <end position="285"/>
    </location>
</feature>
<evidence type="ECO:0000256" key="5">
    <source>
        <dbReference type="ARBA" id="ARBA00022692"/>
    </source>
</evidence>
<feature type="transmembrane region" description="Helical" evidence="8">
    <location>
        <begin position="142"/>
        <end position="159"/>
    </location>
</feature>
<feature type="transmembrane region" description="Helical" evidence="8">
    <location>
        <begin position="351"/>
        <end position="373"/>
    </location>
</feature>
<dbReference type="GO" id="GO:0016763">
    <property type="term" value="F:pentosyltransferase activity"/>
    <property type="evidence" value="ECO:0007669"/>
    <property type="project" value="TreeGrafter"/>
</dbReference>
<name>A0A2M8GKY5_9BACT</name>
<feature type="transmembrane region" description="Helical" evidence="8">
    <location>
        <begin position="9"/>
        <end position="29"/>
    </location>
</feature>
<sequence>MNHKIDKYFILIFLLIVFHLLFNSLWIIINKNPLDFDPIGHSFATINSAHYLGSHLLSFSLKDFMKISPGYPNFTQTAILPLVFLFGNYWKVIQFSGTIFFLLAIIAIYLYVKTISQNGRLAFFSAFFYSFFISIVQYSRLHMLDIPLTAMFFFSLYLWEKFQRTYKYRYLYLSAVTIAFAQLSKWHAVVFFFIPGVFLLRFLVKNRRMFSRRLIWPILAGLLSIMLIASWYFYNFSDFIRLGTINYLGEADDPKKFFSLATIFYYPKLIVNFQIHFFGAIFLLMAGLPGAFRRKKYLLIPLLTTVFSYLFFSFFVPNKNIRVVFPVMPFVALFMAEGVEKLLFSARGSWLNWMASIFSWVVVLYMVVAYFVLSFGFPINLNWRYSVRFPLAGWIDLIYLKSYPVNLLPTRQTIDYKDIIETILSQKGDHSRLKVLVGIHQSYFHEGTLGLEIYMENRQNLEQAYETLSKKIELIPSEYLLNKNQSLVNSLDDIDIILTSEKNSIHPEEVLNPLYEPLRSLQNFLKEGNDFFFRKVASFPLPNEDVLLIYVNKRLVR</sequence>
<reference evidence="11" key="1">
    <citation type="submission" date="2017-09" db="EMBL/GenBank/DDBJ databases">
        <title>Depth-based differentiation of microbial function through sediment-hosted aquifers and enrichment of novel symbionts in the deep terrestrial subsurface.</title>
        <authorList>
            <person name="Probst A.J."/>
            <person name="Ladd B."/>
            <person name="Jarett J.K."/>
            <person name="Geller-Mcgrath D.E."/>
            <person name="Sieber C.M.K."/>
            <person name="Emerson J.B."/>
            <person name="Anantharaman K."/>
            <person name="Thomas B.C."/>
            <person name="Malmstrom R."/>
            <person name="Stieglmeier M."/>
            <person name="Klingl A."/>
            <person name="Woyke T."/>
            <person name="Ryan C.M."/>
            <person name="Banfield J.F."/>
        </authorList>
    </citation>
    <scope>NUCLEOTIDE SEQUENCE [LARGE SCALE GENOMIC DNA]</scope>
</reference>
<proteinExistence type="predicted"/>
<feature type="domain" description="Glycosyltransferase RgtA/B/C/D-like" evidence="9">
    <location>
        <begin position="85"/>
        <end position="231"/>
    </location>
</feature>
<keyword evidence="2" id="KW-1003">Cell membrane</keyword>
<dbReference type="GO" id="GO:0005886">
    <property type="term" value="C:plasma membrane"/>
    <property type="evidence" value="ECO:0007669"/>
    <property type="project" value="UniProtKB-SubCell"/>
</dbReference>
<keyword evidence="6 8" id="KW-1133">Transmembrane helix</keyword>
<dbReference type="PANTHER" id="PTHR33908">
    <property type="entry name" value="MANNOSYLTRANSFERASE YKCB-RELATED"/>
    <property type="match status" value="1"/>
</dbReference>
<dbReference type="PANTHER" id="PTHR33908:SF11">
    <property type="entry name" value="MEMBRANE PROTEIN"/>
    <property type="match status" value="1"/>
</dbReference>
<feature type="transmembrane region" description="Helical" evidence="8">
    <location>
        <begin position="297"/>
        <end position="315"/>
    </location>
</feature>
<dbReference type="GO" id="GO:0009103">
    <property type="term" value="P:lipopolysaccharide biosynthetic process"/>
    <property type="evidence" value="ECO:0007669"/>
    <property type="project" value="UniProtKB-ARBA"/>
</dbReference>
<keyword evidence="3" id="KW-0328">Glycosyltransferase</keyword>
<dbReference type="InterPro" id="IPR038731">
    <property type="entry name" value="RgtA/B/C-like"/>
</dbReference>
<evidence type="ECO:0000313" key="10">
    <source>
        <dbReference type="EMBL" id="PJC81207.1"/>
    </source>
</evidence>
<feature type="transmembrane region" description="Helical" evidence="8">
    <location>
        <begin position="92"/>
        <end position="112"/>
    </location>
</feature>
<gene>
    <name evidence="10" type="ORF">CO007_06005</name>
</gene>
<evidence type="ECO:0000313" key="11">
    <source>
        <dbReference type="Proteomes" id="UP000229370"/>
    </source>
</evidence>
<evidence type="ECO:0000256" key="7">
    <source>
        <dbReference type="ARBA" id="ARBA00023136"/>
    </source>
</evidence>
<comment type="subcellular location">
    <subcellularLocation>
        <location evidence="1">Cell membrane</location>
        <topology evidence="1">Multi-pass membrane protein</topology>
    </subcellularLocation>
</comment>
<keyword evidence="7 8" id="KW-0472">Membrane</keyword>
<evidence type="ECO:0000256" key="3">
    <source>
        <dbReference type="ARBA" id="ARBA00022676"/>
    </source>
</evidence>
<evidence type="ECO:0000256" key="8">
    <source>
        <dbReference type="SAM" id="Phobius"/>
    </source>
</evidence>
<feature type="transmembrane region" description="Helical" evidence="8">
    <location>
        <begin position="216"/>
        <end position="234"/>
    </location>
</feature>
<dbReference type="Pfam" id="PF13231">
    <property type="entry name" value="PMT_2"/>
    <property type="match status" value="1"/>
</dbReference>
<keyword evidence="5 8" id="KW-0812">Transmembrane</keyword>
<dbReference type="AlphaFoldDB" id="A0A2M8GKY5"/>